<dbReference type="PANTHER" id="PTHR40393">
    <property type="entry name" value="LYSINE BIOSYNTHESIS PROTEIN-RELATED-RELATED"/>
    <property type="match status" value="1"/>
</dbReference>
<proteinExistence type="predicted"/>
<comment type="caution">
    <text evidence="1">The sequence shown here is derived from an EMBL/GenBank/DDBJ whole genome shotgun (WGS) entry which is preliminary data.</text>
</comment>
<dbReference type="EMBL" id="JAKGUD010000009">
    <property type="protein sequence ID" value="MCF4142945.1"/>
    <property type="molecule type" value="Genomic_DNA"/>
</dbReference>
<dbReference type="InterPro" id="IPR005906">
    <property type="entry name" value="LysW"/>
</dbReference>
<sequence length="55" mass="5938">MKVSCVVCEGSVALPDDAMIGELLICDDCGTELELVSLDPLKVEEAPEIQEDWGE</sequence>
<evidence type="ECO:0000313" key="2">
    <source>
        <dbReference type="Proteomes" id="UP001200430"/>
    </source>
</evidence>
<organism evidence="1 2">
    <name type="scientific">Dethiosulfovibrio marinus</name>
    <dbReference type="NCBI Taxonomy" id="133532"/>
    <lineage>
        <taxon>Bacteria</taxon>
        <taxon>Thermotogati</taxon>
        <taxon>Synergistota</taxon>
        <taxon>Synergistia</taxon>
        <taxon>Synergistales</taxon>
        <taxon>Dethiosulfovibrionaceae</taxon>
        <taxon>Dethiosulfovibrio</taxon>
    </lineage>
</organism>
<keyword evidence="2" id="KW-1185">Reference proteome</keyword>
<dbReference type="PANTHER" id="PTHR40393:SF1">
    <property type="entry name" value="LYSINE BIOSYNTHESIS PROTEIN-RELATED"/>
    <property type="match status" value="1"/>
</dbReference>
<dbReference type="CDD" id="cd13946">
    <property type="entry name" value="LysW"/>
    <property type="match status" value="1"/>
</dbReference>
<dbReference type="RefSeq" id="WP_005661171.1">
    <property type="nucleotide sequence ID" value="NZ_JAKGUD010000009.1"/>
</dbReference>
<accession>A0ABS9EP20</accession>
<gene>
    <name evidence="1" type="primary">lysW</name>
    <name evidence="1" type="ORF">L2W38_08940</name>
</gene>
<dbReference type="Pfam" id="PF21344">
    <property type="entry name" value="Zn_ribbon_LysW"/>
    <property type="match status" value="1"/>
</dbReference>
<evidence type="ECO:0000313" key="1">
    <source>
        <dbReference type="EMBL" id="MCF4142945.1"/>
    </source>
</evidence>
<reference evidence="1 2" key="1">
    <citation type="submission" date="2022-01" db="EMBL/GenBank/DDBJ databases">
        <title>Dethiosulfovibrio faecalis sp. nov., a novel proteolytic, non-sulfur-reducing bacterium isolated from a marine aquaculture solid waste bioreactor.</title>
        <authorList>
            <person name="Grabowski S."/>
            <person name="Apolinario E."/>
            <person name="Schneider N."/>
            <person name="Marshall C.W."/>
            <person name="Sowers K.R."/>
        </authorList>
    </citation>
    <scope>NUCLEOTIDE SEQUENCE [LARGE SCALE GENOMIC DNA]</scope>
    <source>
        <strain evidence="1 2">DSM 12537</strain>
    </source>
</reference>
<protein>
    <submittedName>
        <fullName evidence="1">Lysine biosynthesis protein LysW</fullName>
    </submittedName>
</protein>
<name>A0ABS9EP20_9BACT</name>
<dbReference type="NCBIfam" id="TIGR01206">
    <property type="entry name" value="lysW"/>
    <property type="match status" value="1"/>
</dbReference>
<dbReference type="Gene3D" id="2.20.28.160">
    <property type="match status" value="1"/>
</dbReference>
<dbReference type="Proteomes" id="UP001200430">
    <property type="component" value="Unassembled WGS sequence"/>
</dbReference>